<dbReference type="Pfam" id="PF02995">
    <property type="entry name" value="DUF229"/>
    <property type="match status" value="1"/>
</dbReference>
<protein>
    <submittedName>
        <fullName evidence="2">Sulfatase domain-containing protein</fullName>
    </submittedName>
</protein>
<sequence length="439" mass="49966">MPKTIETLKSEYGAISFPHLNKLGANSRPNAYALLLGKRVHNISKTPVSAGYQSDYKSHNESCFKSLDDDQHIFSIFKSSGYMTAHMDDWAGTAFNSHNCIGLARNETIDHSMKPFFLRIGLGLKGYESASISENVQKGYKMDELLFPQLERFLDAYPDKPKFSLSWSTYLAHDDNNNLFQADAFFTDFFTRNKKKFNNSFIFFMGDHGMRSGDLRKTKIGEIEDSNPALIVVFPEVVRQNSEILDTVIQNSQQLISHYDLFATFVDIARAKHNNGRKLVLHGSSILRPLPQPRTCDRLQIPIEFCTCMYPKSSKPKVSETQSQLIASKLVENMNKVIQKDERLHRNCAPLTLNLNTSIEIDAFQAENEYTIYFVTFNVMPGNGSYRAYAGQEKDGNINVLSTDYSRLDLYWQTAHCAAGHFSMNFCYCKDLLLKNTTD</sequence>
<dbReference type="AlphaFoldDB" id="A0A7E4ZVW6"/>
<proteinExistence type="predicted"/>
<reference evidence="1" key="1">
    <citation type="journal article" date="2013" name="Genetics">
        <title>The draft genome and transcriptome of Panagrellus redivivus are shaped by the harsh demands of a free-living lifestyle.</title>
        <authorList>
            <person name="Srinivasan J."/>
            <person name="Dillman A.R."/>
            <person name="Macchietto M.G."/>
            <person name="Heikkinen L."/>
            <person name="Lakso M."/>
            <person name="Fracchia K.M."/>
            <person name="Antoshechkin I."/>
            <person name="Mortazavi A."/>
            <person name="Wong G."/>
            <person name="Sternberg P.W."/>
        </authorList>
    </citation>
    <scope>NUCLEOTIDE SEQUENCE [LARGE SCALE GENOMIC DNA]</scope>
    <source>
        <strain evidence="1">MT8872</strain>
    </source>
</reference>
<accession>A0A7E4ZVW6</accession>
<dbReference type="WBParaSite" id="Pan_g20763.t1">
    <property type="protein sequence ID" value="Pan_g20763.t1"/>
    <property type="gene ID" value="Pan_g20763"/>
</dbReference>
<keyword evidence="1" id="KW-1185">Reference proteome</keyword>
<organism evidence="1 2">
    <name type="scientific">Panagrellus redivivus</name>
    <name type="common">Microworm</name>
    <dbReference type="NCBI Taxonomy" id="6233"/>
    <lineage>
        <taxon>Eukaryota</taxon>
        <taxon>Metazoa</taxon>
        <taxon>Ecdysozoa</taxon>
        <taxon>Nematoda</taxon>
        <taxon>Chromadorea</taxon>
        <taxon>Rhabditida</taxon>
        <taxon>Tylenchina</taxon>
        <taxon>Panagrolaimomorpha</taxon>
        <taxon>Panagrolaimoidea</taxon>
        <taxon>Panagrolaimidae</taxon>
        <taxon>Panagrellus</taxon>
    </lineage>
</organism>
<evidence type="ECO:0000313" key="1">
    <source>
        <dbReference type="Proteomes" id="UP000492821"/>
    </source>
</evidence>
<dbReference type="CDD" id="cd16021">
    <property type="entry name" value="ALP_like"/>
    <property type="match status" value="1"/>
</dbReference>
<dbReference type="PANTHER" id="PTHR10974:SF75">
    <property type="entry name" value="SULFATASE DOMAIN-CONTAINING PROTEIN"/>
    <property type="match status" value="1"/>
</dbReference>
<dbReference type="GO" id="GO:0005615">
    <property type="term" value="C:extracellular space"/>
    <property type="evidence" value="ECO:0007669"/>
    <property type="project" value="TreeGrafter"/>
</dbReference>
<dbReference type="InterPro" id="IPR017850">
    <property type="entry name" value="Alkaline_phosphatase_core_sf"/>
</dbReference>
<dbReference type="InterPro" id="IPR004245">
    <property type="entry name" value="DUF229"/>
</dbReference>
<name>A0A7E4ZVW6_PANRE</name>
<dbReference type="Proteomes" id="UP000492821">
    <property type="component" value="Unassembled WGS sequence"/>
</dbReference>
<dbReference type="Gene3D" id="3.40.720.10">
    <property type="entry name" value="Alkaline Phosphatase, subunit A"/>
    <property type="match status" value="1"/>
</dbReference>
<evidence type="ECO:0000313" key="2">
    <source>
        <dbReference type="WBParaSite" id="Pan_g20763.t1"/>
    </source>
</evidence>
<dbReference type="PANTHER" id="PTHR10974">
    <property type="entry name" value="FI08016P-RELATED"/>
    <property type="match status" value="1"/>
</dbReference>
<reference evidence="2" key="2">
    <citation type="submission" date="2020-10" db="UniProtKB">
        <authorList>
            <consortium name="WormBaseParasite"/>
        </authorList>
    </citation>
    <scope>IDENTIFICATION</scope>
</reference>
<dbReference type="SUPFAM" id="SSF53649">
    <property type="entry name" value="Alkaline phosphatase-like"/>
    <property type="match status" value="1"/>
</dbReference>